<evidence type="ECO:0000256" key="8">
    <source>
        <dbReference type="ARBA" id="ARBA00049132"/>
    </source>
</evidence>
<dbReference type="EC" id="1.1.1.234" evidence="4"/>
<dbReference type="GO" id="GO:0047890">
    <property type="term" value="F:flavanone 4-reductase activity"/>
    <property type="evidence" value="ECO:0007669"/>
    <property type="project" value="UniProtKB-EC"/>
</dbReference>
<dbReference type="Gene3D" id="3.40.50.720">
    <property type="entry name" value="NAD(P)-binding Rossmann-like Domain"/>
    <property type="match status" value="1"/>
</dbReference>
<evidence type="ECO:0000256" key="2">
    <source>
        <dbReference type="ARBA" id="ARBA00023241"/>
    </source>
</evidence>
<comment type="catalytic activity">
    <reaction evidence="8">
        <text>a (2R,3S,4S)-leucoanthocyanidin + NADP(+) = a (2R,3R)-dihydroflavonol + NADPH + H(+)</text>
        <dbReference type="Rhea" id="RHEA:54444"/>
        <dbReference type="ChEBI" id="CHEBI:15378"/>
        <dbReference type="ChEBI" id="CHEBI:57783"/>
        <dbReference type="ChEBI" id="CHEBI:58349"/>
        <dbReference type="ChEBI" id="CHEBI:138176"/>
        <dbReference type="ChEBI" id="CHEBI:138188"/>
        <dbReference type="EC" id="1.1.1.219"/>
    </reaction>
</comment>
<dbReference type="InterPro" id="IPR050425">
    <property type="entry name" value="NAD(P)_dehydrat-like"/>
</dbReference>
<dbReference type="SUPFAM" id="SSF51735">
    <property type="entry name" value="NAD(P)-binding Rossmann-fold domains"/>
    <property type="match status" value="1"/>
</dbReference>
<evidence type="ECO:0000256" key="6">
    <source>
        <dbReference type="ARBA" id="ARBA00042087"/>
    </source>
</evidence>
<comment type="similarity">
    <text evidence="3">Belongs to the NAD(P)-dependent epimerase/dehydratase family. Dihydroflavonol-4-reductase subfamily.</text>
</comment>
<comment type="catalytic activity">
    <reaction evidence="7">
        <text>(2S)-flavan-4-ol + NADP(+) = (2S)-flavanone + NADPH + H(+)</text>
        <dbReference type="Rhea" id="RHEA:11228"/>
        <dbReference type="ChEBI" id="CHEBI:15378"/>
        <dbReference type="ChEBI" id="CHEBI:15605"/>
        <dbReference type="ChEBI" id="CHEBI:15606"/>
        <dbReference type="ChEBI" id="CHEBI:57783"/>
        <dbReference type="ChEBI" id="CHEBI:58349"/>
        <dbReference type="EC" id="1.1.1.234"/>
    </reaction>
</comment>
<dbReference type="PANTHER" id="PTHR10366">
    <property type="entry name" value="NAD DEPENDENT EPIMERASE/DEHYDRATASE"/>
    <property type="match status" value="1"/>
</dbReference>
<dbReference type="STRING" id="3088.A0A383VHH6"/>
<evidence type="ECO:0000313" key="11">
    <source>
        <dbReference type="Proteomes" id="UP000256970"/>
    </source>
</evidence>
<dbReference type="Proteomes" id="UP000256970">
    <property type="component" value="Unassembled WGS sequence"/>
</dbReference>
<dbReference type="InterPro" id="IPR036291">
    <property type="entry name" value="NAD(P)-bd_dom_sf"/>
</dbReference>
<keyword evidence="11" id="KW-1185">Reference proteome</keyword>
<evidence type="ECO:0000259" key="9">
    <source>
        <dbReference type="Pfam" id="PF01370"/>
    </source>
</evidence>
<feature type="domain" description="NAD-dependent epimerase/dehydratase" evidence="9">
    <location>
        <begin position="5"/>
        <end position="248"/>
    </location>
</feature>
<keyword evidence="2" id="KW-0284">Flavonoid biosynthesis</keyword>
<evidence type="ECO:0000256" key="3">
    <source>
        <dbReference type="ARBA" id="ARBA00023445"/>
    </source>
</evidence>
<dbReference type="InterPro" id="IPR001509">
    <property type="entry name" value="Epimerase_deHydtase"/>
</dbReference>
<dbReference type="PANTHER" id="PTHR10366:SF564">
    <property type="entry name" value="STEROL-4-ALPHA-CARBOXYLATE 3-DEHYDROGENASE, DECARBOXYLATING"/>
    <property type="match status" value="1"/>
</dbReference>
<dbReference type="GO" id="GO:0045552">
    <property type="term" value="F:dihydroflavanol 4-reductase activity"/>
    <property type="evidence" value="ECO:0007669"/>
    <property type="project" value="UniProtKB-EC"/>
</dbReference>
<protein>
    <recommendedName>
        <fullName evidence="6">Flavanone 4-reductase</fullName>
        <ecNumber evidence="5">1.1.1.219</ecNumber>
        <ecNumber evidence="4">1.1.1.234</ecNumber>
    </recommendedName>
</protein>
<dbReference type="EMBL" id="FNXT01000524">
    <property type="protein sequence ID" value="SZX64988.1"/>
    <property type="molecule type" value="Genomic_DNA"/>
</dbReference>
<dbReference type="AlphaFoldDB" id="A0A383VHH6"/>
<dbReference type="GO" id="GO:0009813">
    <property type="term" value="P:flavonoid biosynthetic process"/>
    <property type="evidence" value="ECO:0007669"/>
    <property type="project" value="UniProtKB-KW"/>
</dbReference>
<organism evidence="10 11">
    <name type="scientific">Tetradesmus obliquus</name>
    <name type="common">Green alga</name>
    <name type="synonym">Acutodesmus obliquus</name>
    <dbReference type="NCBI Taxonomy" id="3088"/>
    <lineage>
        <taxon>Eukaryota</taxon>
        <taxon>Viridiplantae</taxon>
        <taxon>Chlorophyta</taxon>
        <taxon>core chlorophytes</taxon>
        <taxon>Chlorophyceae</taxon>
        <taxon>CS clade</taxon>
        <taxon>Sphaeropleales</taxon>
        <taxon>Scenedesmaceae</taxon>
        <taxon>Tetradesmus</taxon>
    </lineage>
</organism>
<dbReference type="Pfam" id="PF01370">
    <property type="entry name" value="Epimerase"/>
    <property type="match status" value="1"/>
</dbReference>
<proteinExistence type="inferred from homology"/>
<reference evidence="10 11" key="1">
    <citation type="submission" date="2016-10" db="EMBL/GenBank/DDBJ databases">
        <authorList>
            <person name="Cai Z."/>
        </authorList>
    </citation>
    <scope>NUCLEOTIDE SEQUENCE [LARGE SCALE GENOMIC DNA]</scope>
</reference>
<dbReference type="EC" id="1.1.1.219" evidence="5"/>
<name>A0A383VHH6_TETOB</name>
<evidence type="ECO:0000256" key="4">
    <source>
        <dbReference type="ARBA" id="ARBA00039055"/>
    </source>
</evidence>
<sequence length="332" mass="35234">MASACVTGATGYVASELIKQLLGKGYKIKATVRSPTDSPRLQYLRDIAQSSCGSLDLVQVPDLQQGSEALDSALAGSQYVFHVASPFRFDGDPDLDIVQPAVRGTKAVLEAAAKQKPAVKRVVVTSSVCAIHDMNRKQQPKHEQFCEEDWNETSQMPGEAYWVSKVQAERAAWQLAEQLGLDVVTILPNFVLGPVISSEQAGGVSVGFMKGILESPAGKPFEGSWTVNDVRDVAAAHILAAEKPEAKGRYIVSQPHSISARFITDTLKAAYPAAAAALPDGADAEPSSINSSKVQQELGLRLTPVADTVRDMAAALLQLGIAQPAWAAAAAE</sequence>
<gene>
    <name evidence="10" type="ORF">BQ4739_LOCUS5460</name>
</gene>
<keyword evidence="1" id="KW-0560">Oxidoreductase</keyword>
<evidence type="ECO:0000256" key="1">
    <source>
        <dbReference type="ARBA" id="ARBA00023002"/>
    </source>
</evidence>
<evidence type="ECO:0000256" key="5">
    <source>
        <dbReference type="ARBA" id="ARBA00039057"/>
    </source>
</evidence>
<accession>A0A383VHH6</accession>
<evidence type="ECO:0000313" key="10">
    <source>
        <dbReference type="EMBL" id="SZX64988.1"/>
    </source>
</evidence>
<dbReference type="FunFam" id="3.40.50.720:FF:000085">
    <property type="entry name" value="Dihydroflavonol reductase"/>
    <property type="match status" value="1"/>
</dbReference>
<evidence type="ECO:0000256" key="7">
    <source>
        <dbReference type="ARBA" id="ARBA00048870"/>
    </source>
</evidence>